<dbReference type="GO" id="GO:0030833">
    <property type="term" value="P:regulation of actin filament polymerization"/>
    <property type="evidence" value="ECO:0007669"/>
    <property type="project" value="InterPro"/>
</dbReference>
<keyword evidence="8" id="KW-1185">Reference proteome</keyword>
<dbReference type="Gene3D" id="1.10.1760.10">
    <property type="entry name" value="Actin-related protein 2/3 complex subunit 3"/>
    <property type="match status" value="1"/>
</dbReference>
<dbReference type="PIRSF" id="PIRSF016315">
    <property type="entry name" value="ARP2/3_P21-Arc"/>
    <property type="match status" value="1"/>
</dbReference>
<keyword evidence="4 6" id="KW-0009">Actin-binding</keyword>
<evidence type="ECO:0000256" key="5">
    <source>
        <dbReference type="ARBA" id="ARBA00023212"/>
    </source>
</evidence>
<keyword evidence="3 6" id="KW-0963">Cytoplasm</keyword>
<reference evidence="7" key="1">
    <citation type="submission" date="2013-05" db="EMBL/GenBank/DDBJ databases">
        <authorList>
            <person name="Yim A.K.Y."/>
            <person name="Chan T.F."/>
            <person name="Ji K.M."/>
            <person name="Liu X.Y."/>
            <person name="Zhou J.W."/>
            <person name="Li R.Q."/>
            <person name="Yang K.Y."/>
            <person name="Li J."/>
            <person name="Li M."/>
            <person name="Law P.T.W."/>
            <person name="Wu Y.L."/>
            <person name="Cai Z.L."/>
            <person name="Qin H."/>
            <person name="Bao Y."/>
            <person name="Leung R.K.K."/>
            <person name="Ng P.K.S."/>
            <person name="Zou J."/>
            <person name="Zhong X.J."/>
            <person name="Ran P.X."/>
            <person name="Zhong N.S."/>
            <person name="Liu Z.G."/>
            <person name="Tsui S.K.W."/>
        </authorList>
    </citation>
    <scope>NUCLEOTIDE SEQUENCE</scope>
    <source>
        <strain evidence="7">Derf</strain>
        <tissue evidence="7">Whole organism</tissue>
    </source>
</reference>
<comment type="subcellular location">
    <subcellularLocation>
        <location evidence="1 6">Cytoplasm</location>
        <location evidence="1 6">Cytoskeleton</location>
    </subcellularLocation>
</comment>
<sequence>MPAIYHSGCQSKQMIGNMSKLTFRTRHNGPIKSLDREHLRREDPTDLDIIDESFYFFKSNVFFANFEITCESDRNLVYLTLFIIECLKLISKSTNRRQAQQDLMNLSQQKFAIPGDPKFPLNNIYTRPRNNAEADEMRSYMMQMRQECSTRLIDLVWPLSNDGGNVQPSKWWTCFARRKFLNIQLNEVDIY</sequence>
<evidence type="ECO:0000256" key="3">
    <source>
        <dbReference type="ARBA" id="ARBA00022490"/>
    </source>
</evidence>
<dbReference type="GO" id="GO:0003779">
    <property type="term" value="F:actin binding"/>
    <property type="evidence" value="ECO:0007669"/>
    <property type="project" value="UniProtKB-KW"/>
</dbReference>
<comment type="caution">
    <text evidence="7">The sequence shown here is derived from an EMBL/GenBank/DDBJ whole genome shotgun (WGS) entry which is preliminary data.</text>
</comment>
<dbReference type="Proteomes" id="UP000790347">
    <property type="component" value="Unassembled WGS sequence"/>
</dbReference>
<protein>
    <recommendedName>
        <fullName evidence="6">Actin-related protein 2/3 complex subunit 3</fullName>
    </recommendedName>
</protein>
<keyword evidence="5 6" id="KW-0206">Cytoskeleton</keyword>
<dbReference type="AlphaFoldDB" id="A0A922L3P3"/>
<comment type="function">
    <text evidence="6">Functions as component of the Arp2/3 complex which is involved in regulation of actin polymerization and together with an activating nucleation-promoting factor (NPF) mediates the formation of branched actin networks.</text>
</comment>
<dbReference type="InterPro" id="IPR036753">
    <property type="entry name" value="ARPC3_sf"/>
</dbReference>
<reference evidence="7" key="2">
    <citation type="journal article" date="2022" name="Res Sq">
        <title>Comparative Genomics Reveals Insights into the Divergent Evolution of Astigmatic Mites and Household Pest Adaptations.</title>
        <authorList>
            <person name="Xiong Q."/>
            <person name="Wan A.T.-Y."/>
            <person name="Liu X.-Y."/>
            <person name="Fung C.S.-H."/>
            <person name="Xiao X."/>
            <person name="Malainual N."/>
            <person name="Hou J."/>
            <person name="Wang L."/>
            <person name="Wang M."/>
            <person name="Yang K."/>
            <person name="Cui Y."/>
            <person name="Leung E."/>
            <person name="Nong W."/>
            <person name="Shin S.-K."/>
            <person name="Au S."/>
            <person name="Jeong K.Y."/>
            <person name="Chew F.T."/>
            <person name="Hui J."/>
            <person name="Leung T.F."/>
            <person name="Tungtrongchitr A."/>
            <person name="Zhong N."/>
            <person name="Liu Z."/>
            <person name="Tsui S."/>
        </authorList>
    </citation>
    <scope>NUCLEOTIDE SEQUENCE</scope>
    <source>
        <strain evidence="7">Derf</strain>
        <tissue evidence="7">Whole organism</tissue>
    </source>
</reference>
<evidence type="ECO:0000313" key="8">
    <source>
        <dbReference type="Proteomes" id="UP000790347"/>
    </source>
</evidence>
<name>A0A922L3P3_DERFA</name>
<evidence type="ECO:0000256" key="1">
    <source>
        <dbReference type="ARBA" id="ARBA00004245"/>
    </source>
</evidence>
<dbReference type="SUPFAM" id="SSF69060">
    <property type="entry name" value="Arp2/3 complex 21 kDa subunit ARPC3"/>
    <property type="match status" value="1"/>
</dbReference>
<evidence type="ECO:0000256" key="4">
    <source>
        <dbReference type="ARBA" id="ARBA00023203"/>
    </source>
</evidence>
<accession>A0A922L3P3</accession>
<evidence type="ECO:0000313" key="7">
    <source>
        <dbReference type="EMBL" id="KAH9517198.1"/>
    </source>
</evidence>
<dbReference type="GO" id="GO:0034314">
    <property type="term" value="P:Arp2/3 complex-mediated actin nucleation"/>
    <property type="evidence" value="ECO:0007669"/>
    <property type="project" value="UniProtKB-UniRule"/>
</dbReference>
<dbReference type="InterPro" id="IPR007204">
    <property type="entry name" value="ARPC3"/>
</dbReference>
<evidence type="ECO:0000256" key="2">
    <source>
        <dbReference type="ARBA" id="ARBA00010856"/>
    </source>
</evidence>
<gene>
    <name evidence="7" type="primary">ARPC3_2</name>
    <name evidence="7" type="ORF">DERF_007881</name>
</gene>
<dbReference type="Pfam" id="PF04062">
    <property type="entry name" value="P21-Arc"/>
    <property type="match status" value="1"/>
</dbReference>
<comment type="similarity">
    <text evidence="2 6">Belongs to the ARPC3 family.</text>
</comment>
<evidence type="ECO:0000256" key="6">
    <source>
        <dbReference type="PIRNR" id="PIRNR016315"/>
    </source>
</evidence>
<proteinExistence type="inferred from homology"/>
<comment type="subunit">
    <text evidence="6">Component of the Arp2/3 complex.</text>
</comment>
<dbReference type="PANTHER" id="PTHR12391">
    <property type="entry name" value="ARP2/3 COMPLEX 21 KD SUBUNIT"/>
    <property type="match status" value="1"/>
</dbReference>
<dbReference type="EMBL" id="ASGP02000003">
    <property type="protein sequence ID" value="KAH9517198.1"/>
    <property type="molecule type" value="Genomic_DNA"/>
</dbReference>
<organism evidence="7 8">
    <name type="scientific">Dermatophagoides farinae</name>
    <name type="common">American house dust mite</name>
    <dbReference type="NCBI Taxonomy" id="6954"/>
    <lineage>
        <taxon>Eukaryota</taxon>
        <taxon>Metazoa</taxon>
        <taxon>Ecdysozoa</taxon>
        <taxon>Arthropoda</taxon>
        <taxon>Chelicerata</taxon>
        <taxon>Arachnida</taxon>
        <taxon>Acari</taxon>
        <taxon>Acariformes</taxon>
        <taxon>Sarcoptiformes</taxon>
        <taxon>Astigmata</taxon>
        <taxon>Psoroptidia</taxon>
        <taxon>Analgoidea</taxon>
        <taxon>Pyroglyphidae</taxon>
        <taxon>Dermatophagoidinae</taxon>
        <taxon>Dermatophagoides</taxon>
    </lineage>
</organism>
<dbReference type="GO" id="GO:0005885">
    <property type="term" value="C:Arp2/3 protein complex"/>
    <property type="evidence" value="ECO:0007669"/>
    <property type="project" value="UniProtKB-UniRule"/>
</dbReference>